<accession>A0ABU7KAV8</accession>
<dbReference type="InterPro" id="IPR000683">
    <property type="entry name" value="Gfo/Idh/MocA-like_OxRdtase_N"/>
</dbReference>
<protein>
    <submittedName>
        <fullName evidence="5">Gfo/Idh/MocA family oxidoreductase</fullName>
    </submittedName>
</protein>
<comment type="similarity">
    <text evidence="1">Belongs to the Gfo/Idh/MocA family.</text>
</comment>
<evidence type="ECO:0000256" key="1">
    <source>
        <dbReference type="ARBA" id="ARBA00010928"/>
    </source>
</evidence>
<sequence length="332" mass="35411">MSSTLGRTGAPVRLGVLGCADIAWRRVLPSVAATPSVRLVAVASRDAAKARRFADRFGGEAVTGYADLLARDDLDAVYVPLPVGLRHEWVGRALAAGLHVLSEKPLTVGPDTSAELLTEAGRRGLTVMENFAFRYHRQHHELRRLVSEGAIGRPRALMCEFGVPERAPGDIRHDPSLGGGALLDVGVYPLALAQFLWGDGLRVSGAVLERGADTGVDVRGSVLLRAPDGGTAQVGFGFGLHYRNEYTVWGEAGAVRLDRAFTPPETLEPALELRTGAGAEDRLLEPDHQFRNLLAAFAEGVRGPVPVDTAPVLELADLVDRVRRSAAEAVTG</sequence>
<dbReference type="Pfam" id="PF01408">
    <property type="entry name" value="GFO_IDH_MocA"/>
    <property type="match status" value="1"/>
</dbReference>
<dbReference type="RefSeq" id="WP_330092936.1">
    <property type="nucleotide sequence ID" value="NZ_JAUZMY010000018.1"/>
</dbReference>
<dbReference type="InterPro" id="IPR055170">
    <property type="entry name" value="GFO_IDH_MocA-like_dom"/>
</dbReference>
<evidence type="ECO:0000256" key="2">
    <source>
        <dbReference type="ARBA" id="ARBA00023002"/>
    </source>
</evidence>
<dbReference type="PANTHER" id="PTHR22604:SF105">
    <property type="entry name" value="TRANS-1,2-DIHYDROBENZENE-1,2-DIOL DEHYDROGENASE"/>
    <property type="match status" value="1"/>
</dbReference>
<proteinExistence type="inferred from homology"/>
<reference evidence="5 6" key="1">
    <citation type="submission" date="2023-08" db="EMBL/GenBank/DDBJ databases">
        <authorList>
            <person name="Girao M."/>
            <person name="Carvalho M.F."/>
        </authorList>
    </citation>
    <scope>NUCLEOTIDE SEQUENCE [LARGE SCALE GENOMIC DNA]</scope>
    <source>
        <strain evidence="5 6">CT-R113</strain>
    </source>
</reference>
<organism evidence="5 6">
    <name type="scientific">Nocardiopsis codii</name>
    <dbReference type="NCBI Taxonomy" id="3065942"/>
    <lineage>
        <taxon>Bacteria</taxon>
        <taxon>Bacillati</taxon>
        <taxon>Actinomycetota</taxon>
        <taxon>Actinomycetes</taxon>
        <taxon>Streptosporangiales</taxon>
        <taxon>Nocardiopsidaceae</taxon>
        <taxon>Nocardiopsis</taxon>
    </lineage>
</organism>
<name>A0ABU7KAV8_9ACTN</name>
<feature type="domain" description="Gfo/Idh/MocA-like oxidoreductase N-terminal" evidence="3">
    <location>
        <begin position="13"/>
        <end position="131"/>
    </location>
</feature>
<dbReference type="Gene3D" id="3.30.360.10">
    <property type="entry name" value="Dihydrodipicolinate Reductase, domain 2"/>
    <property type="match status" value="1"/>
</dbReference>
<dbReference type="Gene3D" id="3.40.50.720">
    <property type="entry name" value="NAD(P)-binding Rossmann-like Domain"/>
    <property type="match status" value="1"/>
</dbReference>
<evidence type="ECO:0000313" key="6">
    <source>
        <dbReference type="Proteomes" id="UP001356095"/>
    </source>
</evidence>
<evidence type="ECO:0000259" key="3">
    <source>
        <dbReference type="Pfam" id="PF01408"/>
    </source>
</evidence>
<dbReference type="InterPro" id="IPR036291">
    <property type="entry name" value="NAD(P)-bd_dom_sf"/>
</dbReference>
<dbReference type="SUPFAM" id="SSF51735">
    <property type="entry name" value="NAD(P)-binding Rossmann-fold domains"/>
    <property type="match status" value="1"/>
</dbReference>
<dbReference type="InterPro" id="IPR050984">
    <property type="entry name" value="Gfo/Idh/MocA_domain"/>
</dbReference>
<dbReference type="SUPFAM" id="SSF55347">
    <property type="entry name" value="Glyceraldehyde-3-phosphate dehydrogenase-like, C-terminal domain"/>
    <property type="match status" value="1"/>
</dbReference>
<gene>
    <name evidence="5" type="ORF">Q8791_18235</name>
</gene>
<evidence type="ECO:0000313" key="5">
    <source>
        <dbReference type="EMBL" id="MEE2039157.1"/>
    </source>
</evidence>
<dbReference type="Pfam" id="PF22725">
    <property type="entry name" value="GFO_IDH_MocA_C3"/>
    <property type="match status" value="1"/>
</dbReference>
<comment type="caution">
    <text evidence="5">The sequence shown here is derived from an EMBL/GenBank/DDBJ whole genome shotgun (WGS) entry which is preliminary data.</text>
</comment>
<keyword evidence="2" id="KW-0560">Oxidoreductase</keyword>
<dbReference type="Proteomes" id="UP001356095">
    <property type="component" value="Unassembled WGS sequence"/>
</dbReference>
<dbReference type="EMBL" id="JAUZMY010000018">
    <property type="protein sequence ID" value="MEE2039157.1"/>
    <property type="molecule type" value="Genomic_DNA"/>
</dbReference>
<evidence type="ECO:0000259" key="4">
    <source>
        <dbReference type="Pfam" id="PF22725"/>
    </source>
</evidence>
<feature type="domain" description="GFO/IDH/MocA-like oxidoreductase" evidence="4">
    <location>
        <begin position="140"/>
        <end position="255"/>
    </location>
</feature>
<keyword evidence="6" id="KW-1185">Reference proteome</keyword>
<dbReference type="PANTHER" id="PTHR22604">
    <property type="entry name" value="OXIDOREDUCTASES"/>
    <property type="match status" value="1"/>
</dbReference>